<evidence type="ECO:0000313" key="3">
    <source>
        <dbReference type="Proteomes" id="UP000076852"/>
    </source>
</evidence>
<feature type="compositionally biased region" description="Basic and acidic residues" evidence="1">
    <location>
        <begin position="13"/>
        <end position="29"/>
    </location>
</feature>
<protein>
    <submittedName>
        <fullName evidence="2">Uncharacterized protein</fullName>
    </submittedName>
</protein>
<dbReference type="Proteomes" id="UP000076852">
    <property type="component" value="Chromosome 2"/>
</dbReference>
<accession>A0A160FRK1</accession>
<proteinExistence type="predicted"/>
<dbReference type="EMBL" id="CP014579">
    <property type="protein sequence ID" value="ANB75384.1"/>
    <property type="molecule type" value="Genomic_DNA"/>
</dbReference>
<dbReference type="STRING" id="1804984.AYM40_23715"/>
<organism evidence="2 3">
    <name type="scientific">Paraburkholderia phytofirmans OLGA172</name>
    <dbReference type="NCBI Taxonomy" id="1417228"/>
    <lineage>
        <taxon>Bacteria</taxon>
        <taxon>Pseudomonadati</taxon>
        <taxon>Pseudomonadota</taxon>
        <taxon>Betaproteobacteria</taxon>
        <taxon>Burkholderiales</taxon>
        <taxon>Burkholderiaceae</taxon>
        <taxon>Paraburkholderia</taxon>
    </lineage>
</organism>
<evidence type="ECO:0000313" key="2">
    <source>
        <dbReference type="EMBL" id="ANB75384.1"/>
    </source>
</evidence>
<keyword evidence="3" id="KW-1185">Reference proteome</keyword>
<dbReference type="KEGG" id="buz:AYM40_23715"/>
<dbReference type="AlphaFoldDB" id="A0A160FRK1"/>
<sequence>MKYDSSSSINIGRGERMNDKHDEGSRSEEAAQAVGKKREAARNWAWAHSSESYDWMDSHSLASTWDSIH</sequence>
<gene>
    <name evidence="2" type="ORF">AYM40_23715</name>
</gene>
<feature type="region of interest" description="Disordered" evidence="1">
    <location>
        <begin position="1"/>
        <end position="41"/>
    </location>
</feature>
<reference evidence="2 3" key="1">
    <citation type="journal article" date="2016" name="Gene">
        <title>PacBio SMRT assembly of a complex multi-replicon genome reveals chlorocatechol degradative operon in a region of genome plasticity.</title>
        <authorList>
            <person name="Ricker N."/>
            <person name="Shen S.Y."/>
            <person name="Goordial J."/>
            <person name="Jin S."/>
            <person name="Fulthorpe R.R."/>
        </authorList>
    </citation>
    <scope>NUCLEOTIDE SEQUENCE [LARGE SCALE GENOMIC DNA]</scope>
    <source>
        <strain evidence="2 3">OLGA172</strain>
    </source>
</reference>
<dbReference type="OrthoDB" id="9011872at2"/>
<evidence type="ECO:0000256" key="1">
    <source>
        <dbReference type="SAM" id="MobiDB-lite"/>
    </source>
</evidence>
<name>A0A160FRK1_9BURK</name>
<feature type="compositionally biased region" description="Polar residues" evidence="1">
    <location>
        <begin position="1"/>
        <end position="10"/>
    </location>
</feature>